<reference evidence="1" key="1">
    <citation type="submission" date="2022-10" db="EMBL/GenBank/DDBJ databases">
        <authorList>
            <person name="Byrne P K."/>
        </authorList>
    </citation>
    <scope>NUCLEOTIDE SEQUENCE</scope>
    <source>
        <strain evidence="1">IFO1802</strain>
    </source>
</reference>
<evidence type="ECO:0000313" key="2">
    <source>
        <dbReference type="Proteomes" id="UP001162087"/>
    </source>
</evidence>
<dbReference type="EMBL" id="OX365906">
    <property type="protein sequence ID" value="CAI4044948.1"/>
    <property type="molecule type" value="Genomic_DNA"/>
</dbReference>
<proteinExistence type="predicted"/>
<name>A0AA35NI16_SACK1</name>
<organism evidence="1 2">
    <name type="scientific">Saccharomyces kudriavzevii (strain ATCC MYA-4449 / AS 2.2408 / CBS 8840 / NBRC 1802 / NCYC 2889)</name>
    <name type="common">Yeast</name>
    <dbReference type="NCBI Taxonomy" id="226230"/>
    <lineage>
        <taxon>Eukaryota</taxon>
        <taxon>Fungi</taxon>
        <taxon>Dikarya</taxon>
        <taxon>Ascomycota</taxon>
        <taxon>Saccharomycotina</taxon>
        <taxon>Saccharomycetes</taxon>
        <taxon>Saccharomycetales</taxon>
        <taxon>Saccharomycetaceae</taxon>
        <taxon>Saccharomyces</taxon>
    </lineage>
</organism>
<evidence type="ECO:0000313" key="1">
    <source>
        <dbReference type="EMBL" id="CAI4044948.1"/>
    </source>
</evidence>
<dbReference type="Proteomes" id="UP001162087">
    <property type="component" value="Chromosome 11"/>
</dbReference>
<gene>
    <name evidence="1" type="primary">SKDI11G1880</name>
    <name evidence="1" type="ORF">SKDI_11G1880</name>
</gene>
<keyword evidence="2" id="KW-1185">Reference proteome</keyword>
<accession>A0AA35NI16</accession>
<protein>
    <submittedName>
        <fullName evidence="1">Uncharacterized protein</fullName>
    </submittedName>
</protein>
<sequence>MNKEELLGFLLDDSIGSQKKCVADEQVYSNWLKNGDDDHCASYARNSQAAAVAPREKKEKQIESRQEDVDELLNGLEGIFGNAETLDLEVKPKGKTRRARSKSGKGSIQMEEQLVTLEAEDVIDSGTQDVNGAGSSPDLDRSKKKEKRRKNTKELSYDELKDKLEITTRKSRLDCKDMRKKIHSLEKRNMQLEQRLEELAIENHTLIQINNSLSKNTNVDEEATKAQKGKEKDRKRRERRTTRRKEERKQEKTKSPAFIPSSTDTNGEPIEF</sequence>
<dbReference type="OrthoDB" id="4068865at2759"/>